<feature type="transmembrane region" description="Helical" evidence="1">
    <location>
        <begin position="257"/>
        <end position="274"/>
    </location>
</feature>
<evidence type="ECO:0000313" key="2">
    <source>
        <dbReference type="EMBL" id="MBK1811652.1"/>
    </source>
</evidence>
<reference evidence="3" key="1">
    <citation type="submission" date="2021-01" db="EMBL/GenBank/DDBJ databases">
        <title>Genome public.</title>
        <authorList>
            <person name="Liu C."/>
            <person name="Sun Q."/>
        </authorList>
    </citation>
    <scope>NUCLEOTIDE SEQUENCE [LARGE SCALE GENOMIC DNA]</scope>
    <source>
        <strain evidence="3">YIM B02505</strain>
    </source>
</reference>
<feature type="transmembrane region" description="Helical" evidence="1">
    <location>
        <begin position="325"/>
        <end position="344"/>
    </location>
</feature>
<sequence length="350" mass="40016">MEESSQYEAKGALTIDNKDSLAKLVIDPNELHSLFNLLNGKPDSTTRIFPRDVVIGRDDLFVLKDKMREKLKQYEITTLIESISVRFEKNKFEEFSNWYQFEDYNWTSSNCIDNMVLKWDFMINFKEYRCPQRHTVVVRLSSGMRPDQILQMLLNGKIEDLDSIDKNLAPVICDVTFVNHLIGDEIINIVEEWNKGLKQGSSINNKYKYFRRHKLAVANGIQNITKVTGLGAIIGAVNLYISNFNVKNVFQIRIDQIQGLIIVGAIGFVLYGILKQIGYQLGKSIIESLDDYGEVFTFNITKGDCNKQEELLNENNKYVKNINTGLAISIIVNIICSIVASILYNKIFLG</sequence>
<keyword evidence="1" id="KW-0472">Membrane</keyword>
<organism evidence="2 3">
    <name type="scientific">Clostridium yunnanense</name>
    <dbReference type="NCBI Taxonomy" id="2800325"/>
    <lineage>
        <taxon>Bacteria</taxon>
        <taxon>Bacillati</taxon>
        <taxon>Bacillota</taxon>
        <taxon>Clostridia</taxon>
        <taxon>Eubacteriales</taxon>
        <taxon>Clostridiaceae</taxon>
        <taxon>Clostridium</taxon>
    </lineage>
</organism>
<evidence type="ECO:0000256" key="1">
    <source>
        <dbReference type="SAM" id="Phobius"/>
    </source>
</evidence>
<name>A0ABS1EQK6_9CLOT</name>
<protein>
    <submittedName>
        <fullName evidence="2">Uncharacterized protein</fullName>
    </submittedName>
</protein>
<dbReference type="Proteomes" id="UP000596739">
    <property type="component" value="Unassembled WGS sequence"/>
</dbReference>
<gene>
    <name evidence="2" type="ORF">JHL18_13595</name>
</gene>
<keyword evidence="3" id="KW-1185">Reference proteome</keyword>
<dbReference type="EMBL" id="JAENHN010000039">
    <property type="protein sequence ID" value="MBK1811652.1"/>
    <property type="molecule type" value="Genomic_DNA"/>
</dbReference>
<accession>A0ABS1EQK6</accession>
<keyword evidence="1" id="KW-0812">Transmembrane</keyword>
<comment type="caution">
    <text evidence="2">The sequence shown here is derived from an EMBL/GenBank/DDBJ whole genome shotgun (WGS) entry which is preliminary data.</text>
</comment>
<evidence type="ECO:0000313" key="3">
    <source>
        <dbReference type="Proteomes" id="UP000596739"/>
    </source>
</evidence>
<dbReference type="RefSeq" id="WP_200270073.1">
    <property type="nucleotide sequence ID" value="NZ_JAENHN010000039.1"/>
</dbReference>
<proteinExistence type="predicted"/>
<keyword evidence="1" id="KW-1133">Transmembrane helix</keyword>